<feature type="domain" description="FAD/NAD(P)-binding" evidence="9">
    <location>
        <begin position="4"/>
        <end position="305"/>
    </location>
</feature>
<dbReference type="Gene3D" id="3.30.390.30">
    <property type="match status" value="1"/>
</dbReference>
<dbReference type="SUPFAM" id="SSF51905">
    <property type="entry name" value="FAD/NAD(P)-binding domain"/>
    <property type="match status" value="1"/>
</dbReference>
<dbReference type="EMBL" id="JAMOIL010000002">
    <property type="protein sequence ID" value="MCM0619251.1"/>
    <property type="molecule type" value="Genomic_DNA"/>
</dbReference>
<dbReference type="Pfam" id="PF07992">
    <property type="entry name" value="Pyr_redox_2"/>
    <property type="match status" value="1"/>
</dbReference>
<name>A0A9X2ID08_9ACTN</name>
<dbReference type="PANTHER" id="PTHR43557">
    <property type="entry name" value="APOPTOSIS-INDUCING FACTOR 1"/>
    <property type="match status" value="1"/>
</dbReference>
<keyword evidence="3" id="KW-0053">Apoptosis</keyword>
<evidence type="ECO:0000256" key="7">
    <source>
        <dbReference type="ARBA" id="ARBA00023027"/>
    </source>
</evidence>
<feature type="domain" description="Mitochondrial apoptosis-inducing factor C-terminal" evidence="10">
    <location>
        <begin position="308"/>
        <end position="347"/>
    </location>
</feature>
<dbReference type="AlphaFoldDB" id="A0A9X2ID08"/>
<proteinExistence type="predicted"/>
<dbReference type="InterPro" id="IPR050446">
    <property type="entry name" value="FAD-oxidoreductase/Apoptosis"/>
</dbReference>
<dbReference type="PRINTS" id="PR00368">
    <property type="entry name" value="FADPNR"/>
</dbReference>
<evidence type="ECO:0000256" key="6">
    <source>
        <dbReference type="ARBA" id="ARBA00023002"/>
    </source>
</evidence>
<evidence type="ECO:0000256" key="3">
    <source>
        <dbReference type="ARBA" id="ARBA00022703"/>
    </source>
</evidence>
<protein>
    <submittedName>
        <fullName evidence="11">FAD-dependent oxidoreductase</fullName>
    </submittedName>
</protein>
<sequence length="402" mass="42851">MTRYDYLIIGGGMSADAAAQAIREKDENGTIGILSEEPTQPFPRPALSKKLWTDPDFTRDENWLGTVEAARADVLLEHRVVGVDTDARSVTCANGDTYSYGRLLVATGGHPRTLEGLPEGERVLYYRSLRDYERLRALTSGDGLADVKPHVAVVGGGYIGTEIAAAMLGEGCQVTLVHPDEVLGEKTYPTELARELDQEFRSHGATVLAGARVTDGDEEGDGVRLNLSDGSVVEADVAVVGLGIEPATGFLSGSLRRAEDGSILVDDRLRTSAPDVWACGDVVTYPDAVLGLRRVEHVDNATTMGAVAGRNLAGAEEVYDHTPMFYSDLFDLGYEAVGTLDASLETFVEDAGDGGRIVYYLTDDEVVGVLGWNVFGRTDAAVALLAQHSRPADASDLAGALD</sequence>
<comment type="caution">
    <text evidence="11">The sequence shown here is derived from an EMBL/GenBank/DDBJ whole genome shotgun (WGS) entry which is preliminary data.</text>
</comment>
<evidence type="ECO:0000259" key="10">
    <source>
        <dbReference type="Pfam" id="PF14721"/>
    </source>
</evidence>
<dbReference type="Pfam" id="PF14721">
    <property type="entry name" value="AIF_C"/>
    <property type="match status" value="1"/>
</dbReference>
<dbReference type="InterPro" id="IPR023753">
    <property type="entry name" value="FAD/NAD-binding_dom"/>
</dbReference>
<reference evidence="11" key="1">
    <citation type="submission" date="2022-05" db="EMBL/GenBank/DDBJ databases">
        <authorList>
            <person name="Tuo L."/>
        </authorList>
    </citation>
    <scope>NUCLEOTIDE SEQUENCE</scope>
    <source>
        <strain evidence="11">BSK12Z-4</strain>
    </source>
</reference>
<evidence type="ECO:0000256" key="2">
    <source>
        <dbReference type="ARBA" id="ARBA00022630"/>
    </source>
</evidence>
<dbReference type="SMART" id="SM01353">
    <property type="entry name" value="AIF_C"/>
    <property type="match status" value="1"/>
</dbReference>
<keyword evidence="7" id="KW-0520">NAD</keyword>
<keyword evidence="12" id="KW-1185">Reference proteome</keyword>
<dbReference type="PRINTS" id="PR00411">
    <property type="entry name" value="PNDRDTASEI"/>
</dbReference>
<gene>
    <name evidence="11" type="ORF">M8330_02935</name>
</gene>
<keyword evidence="2" id="KW-0285">Flavoprotein</keyword>
<dbReference type="PANTHER" id="PTHR43557:SF4">
    <property type="entry name" value="APOPTOSIS-INDUCING FACTOR 1, MITOCHONDRIAL"/>
    <property type="match status" value="1"/>
</dbReference>
<dbReference type="Gene3D" id="3.50.50.60">
    <property type="entry name" value="FAD/NAD(P)-binding domain"/>
    <property type="match status" value="2"/>
</dbReference>
<dbReference type="GO" id="GO:0046983">
    <property type="term" value="F:protein dimerization activity"/>
    <property type="evidence" value="ECO:0007669"/>
    <property type="project" value="InterPro"/>
</dbReference>
<evidence type="ECO:0000256" key="5">
    <source>
        <dbReference type="ARBA" id="ARBA00022946"/>
    </source>
</evidence>
<dbReference type="GO" id="GO:0012501">
    <property type="term" value="P:programmed cell death"/>
    <property type="evidence" value="ECO:0007669"/>
    <property type="project" value="TreeGrafter"/>
</dbReference>
<dbReference type="InterPro" id="IPR029324">
    <property type="entry name" value="AIF_C"/>
</dbReference>
<dbReference type="RefSeq" id="WP_250826120.1">
    <property type="nucleotide sequence ID" value="NZ_JAMOIL010000002.1"/>
</dbReference>
<evidence type="ECO:0000313" key="12">
    <source>
        <dbReference type="Proteomes" id="UP001139485"/>
    </source>
</evidence>
<organism evidence="11 12">
    <name type="scientific">Nocardioides bruguierae</name>
    <dbReference type="NCBI Taxonomy" id="2945102"/>
    <lineage>
        <taxon>Bacteria</taxon>
        <taxon>Bacillati</taxon>
        <taxon>Actinomycetota</taxon>
        <taxon>Actinomycetes</taxon>
        <taxon>Propionibacteriales</taxon>
        <taxon>Nocardioidaceae</taxon>
        <taxon>Nocardioides</taxon>
    </lineage>
</organism>
<evidence type="ECO:0000313" key="11">
    <source>
        <dbReference type="EMBL" id="MCM0619251.1"/>
    </source>
</evidence>
<dbReference type="GO" id="GO:0005737">
    <property type="term" value="C:cytoplasm"/>
    <property type="evidence" value="ECO:0007669"/>
    <property type="project" value="TreeGrafter"/>
</dbReference>
<dbReference type="GO" id="GO:0016174">
    <property type="term" value="F:NAD(P)H oxidase H2O2-forming activity"/>
    <property type="evidence" value="ECO:0007669"/>
    <property type="project" value="TreeGrafter"/>
</dbReference>
<dbReference type="GO" id="GO:0033108">
    <property type="term" value="P:mitochondrial respiratory chain complex assembly"/>
    <property type="evidence" value="ECO:0007669"/>
    <property type="project" value="TreeGrafter"/>
</dbReference>
<keyword evidence="4" id="KW-0274">FAD</keyword>
<dbReference type="InterPro" id="IPR036188">
    <property type="entry name" value="FAD/NAD-bd_sf"/>
</dbReference>
<dbReference type="Proteomes" id="UP001139485">
    <property type="component" value="Unassembled WGS sequence"/>
</dbReference>
<dbReference type="SUPFAM" id="SSF55424">
    <property type="entry name" value="FAD/NAD-linked reductases, dimerisation (C-terminal) domain"/>
    <property type="match status" value="1"/>
</dbReference>
<evidence type="ECO:0000259" key="9">
    <source>
        <dbReference type="Pfam" id="PF07992"/>
    </source>
</evidence>
<accession>A0A9X2ID08</accession>
<keyword evidence="5" id="KW-0809">Transit peptide</keyword>
<comment type="catalytic activity">
    <reaction evidence="8">
        <text>A + NADH + H(+) = AH2 + NAD(+)</text>
        <dbReference type="Rhea" id="RHEA:11356"/>
        <dbReference type="ChEBI" id="CHEBI:13193"/>
        <dbReference type="ChEBI" id="CHEBI:15378"/>
        <dbReference type="ChEBI" id="CHEBI:17499"/>
        <dbReference type="ChEBI" id="CHEBI:57540"/>
        <dbReference type="ChEBI" id="CHEBI:57945"/>
    </reaction>
</comment>
<dbReference type="InterPro" id="IPR016156">
    <property type="entry name" value="FAD/NAD-linked_Rdtase_dimer_sf"/>
</dbReference>
<evidence type="ECO:0000256" key="4">
    <source>
        <dbReference type="ARBA" id="ARBA00022827"/>
    </source>
</evidence>
<keyword evidence="6" id="KW-0560">Oxidoreductase</keyword>
<evidence type="ECO:0000256" key="8">
    <source>
        <dbReference type="ARBA" id="ARBA00047786"/>
    </source>
</evidence>
<evidence type="ECO:0000256" key="1">
    <source>
        <dbReference type="ARBA" id="ARBA00001974"/>
    </source>
</evidence>
<dbReference type="GO" id="GO:0071949">
    <property type="term" value="F:FAD binding"/>
    <property type="evidence" value="ECO:0007669"/>
    <property type="project" value="TreeGrafter"/>
</dbReference>
<comment type="cofactor">
    <cofactor evidence="1">
        <name>FAD</name>
        <dbReference type="ChEBI" id="CHEBI:57692"/>
    </cofactor>
</comment>